<dbReference type="InterPro" id="IPR052535">
    <property type="entry name" value="Bacilysin_H2HPP_isomerase"/>
</dbReference>
<evidence type="ECO:0000313" key="3">
    <source>
        <dbReference type="Proteomes" id="UP000289238"/>
    </source>
</evidence>
<keyword evidence="3" id="KW-1185">Reference proteome</keyword>
<feature type="domain" description="Cupin type-2" evidence="1">
    <location>
        <begin position="61"/>
        <end position="119"/>
    </location>
</feature>
<proteinExistence type="predicted"/>
<dbReference type="PANTHER" id="PTHR40112">
    <property type="entry name" value="H2HPP ISOMERASE"/>
    <property type="match status" value="1"/>
</dbReference>
<dbReference type="InterPro" id="IPR013096">
    <property type="entry name" value="Cupin_2"/>
</dbReference>
<dbReference type="Proteomes" id="UP000289238">
    <property type="component" value="Unassembled WGS sequence"/>
</dbReference>
<comment type="caution">
    <text evidence="2">The sequence shown here is derived from an EMBL/GenBank/DDBJ whole genome shotgun (WGS) entry which is preliminary data.</text>
</comment>
<dbReference type="EMBL" id="QOVM01000004">
    <property type="protein sequence ID" value="RXG21944.1"/>
    <property type="molecule type" value="Genomic_DNA"/>
</dbReference>
<organism evidence="2 3">
    <name type="scientific">Leeuwenhoekiella aequorea</name>
    <dbReference type="NCBI Taxonomy" id="283736"/>
    <lineage>
        <taxon>Bacteria</taxon>
        <taxon>Pseudomonadati</taxon>
        <taxon>Bacteroidota</taxon>
        <taxon>Flavobacteriia</taxon>
        <taxon>Flavobacteriales</taxon>
        <taxon>Flavobacteriaceae</taxon>
        <taxon>Leeuwenhoekiella</taxon>
    </lineage>
</organism>
<dbReference type="AlphaFoldDB" id="A0A4Q0P5Q0"/>
<accession>A0A4Q0P5Q0</accession>
<keyword evidence="2" id="KW-0560">Oxidoreductase</keyword>
<dbReference type="GO" id="GO:0051213">
    <property type="term" value="F:dioxygenase activity"/>
    <property type="evidence" value="ECO:0007669"/>
    <property type="project" value="UniProtKB-KW"/>
</dbReference>
<name>A0A4Q0P5Q0_9FLAO</name>
<sequence length="134" mass="15200">MELHTHGKDHIILLIDKENSMKKFGASKEFLIGDEIAWETVGEGVKRKIKGYDDTIMMVQVDFKEGSIGPMHEHHHAQVTYVVKGQFEVTIGEETKLLKGGDSFYIPPHIMHGALCKEDGMLIDVFSPIREDFM</sequence>
<reference evidence="2 3" key="1">
    <citation type="submission" date="2018-07" db="EMBL/GenBank/DDBJ databases">
        <title>Leeuwenhoekiella genomics.</title>
        <authorList>
            <person name="Tahon G."/>
            <person name="Willems A."/>
        </authorList>
    </citation>
    <scope>NUCLEOTIDE SEQUENCE [LARGE SCALE GENOMIC DNA]</scope>
    <source>
        <strain evidence="2 3">LMG 22550</strain>
    </source>
</reference>
<evidence type="ECO:0000259" key="1">
    <source>
        <dbReference type="Pfam" id="PF07883"/>
    </source>
</evidence>
<gene>
    <name evidence="2" type="ORF">DSM00_2008</name>
</gene>
<dbReference type="InterPro" id="IPR011051">
    <property type="entry name" value="RmlC_Cupin_sf"/>
</dbReference>
<keyword evidence="2" id="KW-0223">Dioxygenase</keyword>
<dbReference type="InterPro" id="IPR014710">
    <property type="entry name" value="RmlC-like_jellyroll"/>
</dbReference>
<dbReference type="PANTHER" id="PTHR40112:SF1">
    <property type="entry name" value="H2HPP ISOMERASE"/>
    <property type="match status" value="1"/>
</dbReference>
<protein>
    <submittedName>
        <fullName evidence="2">Quercetin dioxygenase-like cupin family protein</fullName>
    </submittedName>
</protein>
<dbReference type="CDD" id="cd02238">
    <property type="entry name" value="cupin_KdgF"/>
    <property type="match status" value="1"/>
</dbReference>
<dbReference type="Gene3D" id="2.60.120.10">
    <property type="entry name" value="Jelly Rolls"/>
    <property type="match status" value="1"/>
</dbReference>
<dbReference type="Pfam" id="PF07883">
    <property type="entry name" value="Cupin_2"/>
    <property type="match status" value="1"/>
</dbReference>
<evidence type="ECO:0000313" key="2">
    <source>
        <dbReference type="EMBL" id="RXG21944.1"/>
    </source>
</evidence>
<dbReference type="SUPFAM" id="SSF51182">
    <property type="entry name" value="RmlC-like cupins"/>
    <property type="match status" value="1"/>
</dbReference>